<dbReference type="GO" id="GO:0008610">
    <property type="term" value="P:lipid biosynthetic process"/>
    <property type="evidence" value="ECO:0007669"/>
    <property type="project" value="InterPro"/>
</dbReference>
<gene>
    <name evidence="8" type="ORF">NOI20_01880</name>
</gene>
<dbReference type="InterPro" id="IPR050307">
    <property type="entry name" value="Sterol_Desaturase_Related"/>
</dbReference>
<dbReference type="Proteomes" id="UP001227162">
    <property type="component" value="Unassembled WGS sequence"/>
</dbReference>
<proteinExistence type="predicted"/>
<sequence>MDFSGFFHEVWSILSKPFNLFFDVSQRLSILYLLTALLVAVAAFWLQRRSLRGLIEWLLPKEILMHPSAKADYVMFFINKSVVVAIYATILIQSQFWFDLVTDWMGPAEKAAESLPITVLTTILIAMTLDSALWFGHYLFHKIPFLWEFHKVHHSAEVMTPLTAARMHPFEEAIESMMGGFAVGVMAALLDQAFGQGAVMINLLGTNIILAIFFLAAFNLRHSHVWVRYPVWLQRIFVCPAQHQVHHSKARQHWDKNMGFIFGLWDWAAGTLYAPKGYEKLEYGLGNGEDGTWNTARALYFRPFRNAYRLFASGWRNAFFQPSESDKPEADLKPEDPRGEPSQAL</sequence>
<feature type="region of interest" description="Disordered" evidence="5">
    <location>
        <begin position="321"/>
        <end position="345"/>
    </location>
</feature>
<feature type="transmembrane region" description="Helical" evidence="6">
    <location>
        <begin position="200"/>
        <end position="220"/>
    </location>
</feature>
<feature type="transmembrane region" description="Helical" evidence="6">
    <location>
        <begin position="176"/>
        <end position="194"/>
    </location>
</feature>
<evidence type="ECO:0000256" key="2">
    <source>
        <dbReference type="ARBA" id="ARBA00022692"/>
    </source>
</evidence>
<comment type="subcellular location">
    <subcellularLocation>
        <location evidence="1">Membrane</location>
    </subcellularLocation>
</comment>
<protein>
    <submittedName>
        <fullName evidence="8">Sterol desaturase family protein</fullName>
    </submittedName>
</protein>
<organism evidence="8 9">
    <name type="scientific">Rhodalgimonas zhirmunskyi</name>
    <dbReference type="NCBI Taxonomy" id="2964767"/>
    <lineage>
        <taxon>Bacteria</taxon>
        <taxon>Pseudomonadati</taxon>
        <taxon>Pseudomonadota</taxon>
        <taxon>Alphaproteobacteria</taxon>
        <taxon>Rhodobacterales</taxon>
        <taxon>Roseobacteraceae</taxon>
        <taxon>Rhodalgimonas</taxon>
    </lineage>
</organism>
<feature type="transmembrane region" description="Helical" evidence="6">
    <location>
        <begin position="73"/>
        <end position="97"/>
    </location>
</feature>
<dbReference type="Pfam" id="PF04116">
    <property type="entry name" value="FA_hydroxylase"/>
    <property type="match status" value="1"/>
</dbReference>
<dbReference type="GO" id="GO:0005506">
    <property type="term" value="F:iron ion binding"/>
    <property type="evidence" value="ECO:0007669"/>
    <property type="project" value="InterPro"/>
</dbReference>
<comment type="caution">
    <text evidence="8">The sequence shown here is derived from an EMBL/GenBank/DDBJ whole genome shotgun (WGS) entry which is preliminary data.</text>
</comment>
<evidence type="ECO:0000313" key="9">
    <source>
        <dbReference type="Proteomes" id="UP001227162"/>
    </source>
</evidence>
<evidence type="ECO:0000256" key="3">
    <source>
        <dbReference type="ARBA" id="ARBA00022989"/>
    </source>
</evidence>
<evidence type="ECO:0000256" key="5">
    <source>
        <dbReference type="SAM" id="MobiDB-lite"/>
    </source>
</evidence>
<name>A0AAJ1X480_9RHOB</name>
<feature type="transmembrane region" description="Helical" evidence="6">
    <location>
        <begin position="28"/>
        <end position="46"/>
    </location>
</feature>
<keyword evidence="3 6" id="KW-1133">Transmembrane helix</keyword>
<dbReference type="GO" id="GO:0016020">
    <property type="term" value="C:membrane"/>
    <property type="evidence" value="ECO:0007669"/>
    <property type="project" value="UniProtKB-SubCell"/>
</dbReference>
<evidence type="ECO:0000256" key="1">
    <source>
        <dbReference type="ARBA" id="ARBA00004370"/>
    </source>
</evidence>
<keyword evidence="9" id="KW-1185">Reference proteome</keyword>
<accession>A0AAJ1X480</accession>
<evidence type="ECO:0000313" key="8">
    <source>
        <dbReference type="EMBL" id="MDQ2092854.1"/>
    </source>
</evidence>
<keyword evidence="4 6" id="KW-0472">Membrane</keyword>
<dbReference type="GO" id="GO:0016491">
    <property type="term" value="F:oxidoreductase activity"/>
    <property type="evidence" value="ECO:0007669"/>
    <property type="project" value="InterPro"/>
</dbReference>
<feature type="domain" description="Fatty acid hydroxylase" evidence="7">
    <location>
        <begin position="123"/>
        <end position="271"/>
    </location>
</feature>
<evidence type="ECO:0000256" key="4">
    <source>
        <dbReference type="ARBA" id="ARBA00023136"/>
    </source>
</evidence>
<dbReference type="AlphaFoldDB" id="A0AAJ1X480"/>
<feature type="transmembrane region" description="Helical" evidence="6">
    <location>
        <begin position="117"/>
        <end position="140"/>
    </location>
</feature>
<dbReference type="EMBL" id="JANFFA010000001">
    <property type="protein sequence ID" value="MDQ2092854.1"/>
    <property type="molecule type" value="Genomic_DNA"/>
</dbReference>
<evidence type="ECO:0000256" key="6">
    <source>
        <dbReference type="SAM" id="Phobius"/>
    </source>
</evidence>
<dbReference type="InterPro" id="IPR006694">
    <property type="entry name" value="Fatty_acid_hydroxylase"/>
</dbReference>
<reference evidence="8" key="2">
    <citation type="submission" date="2023-04" db="EMBL/GenBank/DDBJ databases">
        <title>'Rhodoalgimonas zhirmunskyi' gen. nov., isolated from a red alga.</title>
        <authorList>
            <person name="Nedashkovskaya O.I."/>
            <person name="Otstavnykh N.Y."/>
            <person name="Bystritskaya E.P."/>
            <person name="Balabanova L.A."/>
            <person name="Isaeva M.P."/>
        </authorList>
    </citation>
    <scope>NUCLEOTIDE SEQUENCE</scope>
    <source>
        <strain evidence="8">10Alg 79</strain>
    </source>
</reference>
<reference evidence="8" key="1">
    <citation type="submission" date="2022-07" db="EMBL/GenBank/DDBJ databases">
        <authorList>
            <person name="Otstavnykh N."/>
            <person name="Isaeva M."/>
            <person name="Bystritskaya E."/>
        </authorList>
    </citation>
    <scope>NUCLEOTIDE SEQUENCE</scope>
    <source>
        <strain evidence="8">10Alg 79</strain>
    </source>
</reference>
<feature type="compositionally biased region" description="Basic and acidic residues" evidence="5">
    <location>
        <begin position="324"/>
        <end position="339"/>
    </location>
</feature>
<dbReference type="PANTHER" id="PTHR11863">
    <property type="entry name" value="STEROL DESATURASE"/>
    <property type="match status" value="1"/>
</dbReference>
<dbReference type="RefSeq" id="WP_317624467.1">
    <property type="nucleotide sequence ID" value="NZ_JANFFA010000001.1"/>
</dbReference>
<evidence type="ECO:0000259" key="7">
    <source>
        <dbReference type="Pfam" id="PF04116"/>
    </source>
</evidence>
<keyword evidence="2 6" id="KW-0812">Transmembrane</keyword>